<name>A0A151SWY5_CAJCA</name>
<dbReference type="PROSITE" id="PS00108">
    <property type="entry name" value="PROTEIN_KINASE_ST"/>
    <property type="match status" value="1"/>
</dbReference>
<dbReference type="CDD" id="cd14066">
    <property type="entry name" value="STKc_IRAK"/>
    <property type="match status" value="1"/>
</dbReference>
<evidence type="ECO:0000256" key="3">
    <source>
        <dbReference type="ARBA" id="ARBA00022741"/>
    </source>
</evidence>
<dbReference type="Gramene" id="C.cajan_14308.t">
    <property type="protein sequence ID" value="C.cajan_14308.t"/>
    <property type="gene ID" value="C.cajan_14308"/>
</dbReference>
<keyword evidence="5 6" id="KW-0067">ATP-binding</keyword>
<dbReference type="InterPro" id="IPR008271">
    <property type="entry name" value="Ser/Thr_kinase_AS"/>
</dbReference>
<evidence type="ECO:0000313" key="12">
    <source>
        <dbReference type="Proteomes" id="UP000075243"/>
    </source>
</evidence>
<dbReference type="AlphaFoldDB" id="A0A151SWY5"/>
<organism evidence="11 12">
    <name type="scientific">Cajanus cajan</name>
    <name type="common">Pigeon pea</name>
    <name type="synonym">Cajanus indicus</name>
    <dbReference type="NCBI Taxonomy" id="3821"/>
    <lineage>
        <taxon>Eukaryota</taxon>
        <taxon>Viridiplantae</taxon>
        <taxon>Streptophyta</taxon>
        <taxon>Embryophyta</taxon>
        <taxon>Tracheophyta</taxon>
        <taxon>Spermatophyta</taxon>
        <taxon>Magnoliopsida</taxon>
        <taxon>eudicotyledons</taxon>
        <taxon>Gunneridae</taxon>
        <taxon>Pentapetalae</taxon>
        <taxon>rosids</taxon>
        <taxon>fabids</taxon>
        <taxon>Fabales</taxon>
        <taxon>Fabaceae</taxon>
        <taxon>Papilionoideae</taxon>
        <taxon>50 kb inversion clade</taxon>
        <taxon>NPAAA clade</taxon>
        <taxon>indigoferoid/millettioid clade</taxon>
        <taxon>Phaseoleae</taxon>
        <taxon>Cajanus</taxon>
    </lineage>
</organism>
<feature type="domain" description="Protein kinase" evidence="10">
    <location>
        <begin position="321"/>
        <end position="597"/>
    </location>
</feature>
<dbReference type="STRING" id="3821.A0A151SWY5"/>
<dbReference type="InterPro" id="IPR011009">
    <property type="entry name" value="Kinase-like_dom_sf"/>
</dbReference>
<accession>A0A151SWY5</accession>
<feature type="binding site" evidence="6">
    <location>
        <position position="349"/>
    </location>
    <ligand>
        <name>ATP</name>
        <dbReference type="ChEBI" id="CHEBI:30616"/>
    </ligand>
</feature>
<evidence type="ECO:0000259" key="10">
    <source>
        <dbReference type="PROSITE" id="PS50011"/>
    </source>
</evidence>
<evidence type="ECO:0000256" key="4">
    <source>
        <dbReference type="ARBA" id="ARBA00022777"/>
    </source>
</evidence>
<dbReference type="Pfam" id="PF23180">
    <property type="entry name" value="ALE2_N"/>
    <property type="match status" value="1"/>
</dbReference>
<keyword evidence="8" id="KW-0812">Transmembrane</keyword>
<evidence type="ECO:0000256" key="6">
    <source>
        <dbReference type="PROSITE-ProRule" id="PRU10141"/>
    </source>
</evidence>
<dbReference type="Gene3D" id="1.10.510.10">
    <property type="entry name" value="Transferase(Phosphotransferase) domain 1"/>
    <property type="match status" value="1"/>
</dbReference>
<dbReference type="InterPro" id="IPR017441">
    <property type="entry name" value="Protein_kinase_ATP_BS"/>
</dbReference>
<dbReference type="GO" id="GO:0004674">
    <property type="term" value="F:protein serine/threonine kinase activity"/>
    <property type="evidence" value="ECO:0007669"/>
    <property type="project" value="UniProtKB-KW"/>
</dbReference>
<feature type="compositionally biased region" description="Low complexity" evidence="7">
    <location>
        <begin position="609"/>
        <end position="623"/>
    </location>
</feature>
<dbReference type="Proteomes" id="UP000075243">
    <property type="component" value="Chromosome 10"/>
</dbReference>
<dbReference type="PANTHER" id="PTHR47989:SF9">
    <property type="entry name" value="PROTEIN KINASE SUPERFAMILY PROTEIN"/>
    <property type="match status" value="1"/>
</dbReference>
<evidence type="ECO:0000256" key="2">
    <source>
        <dbReference type="ARBA" id="ARBA00022679"/>
    </source>
</evidence>
<proteinExistence type="predicted"/>
<keyword evidence="12" id="KW-1185">Reference proteome</keyword>
<dbReference type="GO" id="GO:0005524">
    <property type="term" value="F:ATP binding"/>
    <property type="evidence" value="ECO:0007669"/>
    <property type="project" value="UniProtKB-UniRule"/>
</dbReference>
<keyword evidence="4 11" id="KW-0418">Kinase</keyword>
<feature type="signal peptide" evidence="9">
    <location>
        <begin position="1"/>
        <end position="29"/>
    </location>
</feature>
<dbReference type="OMA" id="VAWACPF"/>
<evidence type="ECO:0000256" key="1">
    <source>
        <dbReference type="ARBA" id="ARBA00022527"/>
    </source>
</evidence>
<keyword evidence="8" id="KW-1133">Transmembrane helix</keyword>
<evidence type="ECO:0000256" key="9">
    <source>
        <dbReference type="SAM" id="SignalP"/>
    </source>
</evidence>
<keyword evidence="2" id="KW-0808">Transferase</keyword>
<keyword evidence="9" id="KW-0732">Signal</keyword>
<evidence type="ECO:0000256" key="7">
    <source>
        <dbReference type="SAM" id="MobiDB-lite"/>
    </source>
</evidence>
<gene>
    <name evidence="11" type="ORF">KK1_014736</name>
</gene>
<keyword evidence="3 6" id="KW-0547">Nucleotide-binding</keyword>
<dbReference type="InterPro" id="IPR057597">
    <property type="entry name" value="ALE2_N"/>
</dbReference>
<evidence type="ECO:0000256" key="5">
    <source>
        <dbReference type="ARBA" id="ARBA00022840"/>
    </source>
</evidence>
<dbReference type="PROSITE" id="PS50011">
    <property type="entry name" value="PROTEIN_KINASE_DOM"/>
    <property type="match status" value="1"/>
</dbReference>
<dbReference type="InterPro" id="IPR000719">
    <property type="entry name" value="Prot_kinase_dom"/>
</dbReference>
<feature type="transmembrane region" description="Helical" evidence="8">
    <location>
        <begin position="229"/>
        <end position="253"/>
    </location>
</feature>
<dbReference type="InterPro" id="IPR001245">
    <property type="entry name" value="Ser-Thr/Tyr_kinase_cat_dom"/>
</dbReference>
<dbReference type="Pfam" id="PF07714">
    <property type="entry name" value="PK_Tyr_Ser-Thr"/>
    <property type="match status" value="1"/>
</dbReference>
<dbReference type="SUPFAM" id="SSF56112">
    <property type="entry name" value="Protein kinase-like (PK-like)"/>
    <property type="match status" value="1"/>
</dbReference>
<dbReference type="FunFam" id="3.30.200.20:FF:000146">
    <property type="entry name" value="receptor-like serine/threonine-protein kinase ALE2"/>
    <property type="match status" value="1"/>
</dbReference>
<dbReference type="FunFam" id="1.10.510.10:FF:000051">
    <property type="entry name" value="Receptor-like serine/threonine-protein kinase ALE2"/>
    <property type="match status" value="1"/>
</dbReference>
<feature type="chain" id="PRO_5007588765" evidence="9">
    <location>
        <begin position="30"/>
        <end position="703"/>
    </location>
</feature>
<feature type="region of interest" description="Disordered" evidence="7">
    <location>
        <begin position="27"/>
        <end position="50"/>
    </location>
</feature>
<evidence type="ECO:0000256" key="8">
    <source>
        <dbReference type="SAM" id="Phobius"/>
    </source>
</evidence>
<dbReference type="EMBL" id="CM003612">
    <property type="protein sequence ID" value="KYP59304.1"/>
    <property type="molecule type" value="Genomic_DNA"/>
</dbReference>
<keyword evidence="1" id="KW-0723">Serine/threonine-protein kinase</keyword>
<sequence>MSFHYHLLILLHPLCLLLQVPLHPPKVSPSQPPSKSPKKPVLPRVQALPPPPPNEDCISVVCTDPLTNTPPGAPCKCVWPMKVGLRLSVSLYTFFPLVSEFASEIATGVFMKQSQVRIMGADAANQEPEKSVVFIDLVPLGEEFDNTTAFLTSERFWHKQVVIKTSYFGDYDVLYVTYPGLPPSPPIPPSSISIIDGGPYSGGGNNGRTIKPLGVDIPKRQHKGGLSKGIIAIIALSAFLVVVLCFAAALAVFKFRDHASQPTSTPRVLPPSLTKAPGAAGSSIGGGLASASTSFRSSIVAYAGSAKTFSMNDIEKATDNFHDSRVLGEGGFGRVYSGTLEDGTKVAVKVLKREDHHGDREFLSEVEMLSRLHHRNLVKLIGICAELSFRCLVYELIPNGSVESYLHGVDKENSPLDWSARIKIALGAARGLAYLHEDSSPHVIHRDFKSSNILLENDFTPKVSDFGLARTAADEENRHVSTRVMGTFGYVAPEYAMTGHLLVKSDVYSYGVVLLELLTGRKPVDMSRPPGQENLVAWARPLLSSEEGLEAIIDPSLGTDVPSDSVAKVAAIASMCVQPEVSDRPFMGEVVQALKLVCNECDEAREAGSSSSSVDLSNSRQLSDNVQGQFSGTNYDSGVDIENGLLASELFSSSARYGRRVSGSFRRHSYSGPLSTGRSKRLWQIIRRLSGGSVSEHGTMFKL</sequence>
<protein>
    <submittedName>
        <fullName evidence="11">Serine/threonine-protein kinase PBS1</fullName>
    </submittedName>
</protein>
<reference evidence="11 12" key="1">
    <citation type="journal article" date="2012" name="Nat. Biotechnol.">
        <title>Draft genome sequence of pigeonpea (Cajanus cajan), an orphan legume crop of resource-poor farmers.</title>
        <authorList>
            <person name="Varshney R.K."/>
            <person name="Chen W."/>
            <person name="Li Y."/>
            <person name="Bharti A.K."/>
            <person name="Saxena R.K."/>
            <person name="Schlueter J.A."/>
            <person name="Donoghue M.T."/>
            <person name="Azam S."/>
            <person name="Fan G."/>
            <person name="Whaley A.M."/>
            <person name="Farmer A.D."/>
            <person name="Sheridan J."/>
            <person name="Iwata A."/>
            <person name="Tuteja R."/>
            <person name="Penmetsa R.V."/>
            <person name="Wu W."/>
            <person name="Upadhyaya H.D."/>
            <person name="Yang S.P."/>
            <person name="Shah T."/>
            <person name="Saxena K.B."/>
            <person name="Michael T."/>
            <person name="McCombie W.R."/>
            <person name="Yang B."/>
            <person name="Zhang G."/>
            <person name="Yang H."/>
            <person name="Wang J."/>
            <person name="Spillane C."/>
            <person name="Cook D.R."/>
            <person name="May G.D."/>
            <person name="Xu X."/>
            <person name="Jackson S.A."/>
        </authorList>
    </citation>
    <scope>NUCLEOTIDE SEQUENCE [LARGE SCALE GENOMIC DNA]</scope>
    <source>
        <strain evidence="12">cv. Asha</strain>
    </source>
</reference>
<dbReference type="Gene3D" id="3.30.200.20">
    <property type="entry name" value="Phosphorylase Kinase, domain 1"/>
    <property type="match status" value="1"/>
</dbReference>
<keyword evidence="8" id="KW-0472">Membrane</keyword>
<evidence type="ECO:0000313" key="11">
    <source>
        <dbReference type="EMBL" id="KYP59304.1"/>
    </source>
</evidence>
<dbReference type="PROSITE" id="PS00107">
    <property type="entry name" value="PROTEIN_KINASE_ATP"/>
    <property type="match status" value="1"/>
</dbReference>
<dbReference type="PANTHER" id="PTHR47989">
    <property type="entry name" value="OS01G0750732 PROTEIN"/>
    <property type="match status" value="1"/>
</dbReference>
<feature type="region of interest" description="Disordered" evidence="7">
    <location>
        <begin position="608"/>
        <end position="629"/>
    </location>
</feature>